<dbReference type="AlphaFoldDB" id="A0A3A1P100"/>
<dbReference type="OrthoDB" id="363007at2"/>
<evidence type="ECO:0008006" key="4">
    <source>
        <dbReference type="Google" id="ProtNLM"/>
    </source>
</evidence>
<sequence>MKPLRYTLRCALAGALLGGIAVPAFAHEPVLKCVLLDADTVRCRGGYAEGEAAPGGTIEVIAYSGQTVFSGKLDKGSILTFQRPATGYYVLFNEGPGSQAIVEHDEIGPPRANDRARWMRSRR</sequence>
<feature type="signal peptide" evidence="1">
    <location>
        <begin position="1"/>
        <end position="26"/>
    </location>
</feature>
<evidence type="ECO:0000313" key="3">
    <source>
        <dbReference type="Proteomes" id="UP000265366"/>
    </source>
</evidence>
<accession>A0A3A1P100</accession>
<gene>
    <name evidence="2" type="ORF">D2V17_18635</name>
</gene>
<keyword evidence="1" id="KW-0732">Signal</keyword>
<dbReference type="RefSeq" id="WP_119594653.1">
    <property type="nucleotide sequence ID" value="NZ_QXFM01000140.1"/>
</dbReference>
<evidence type="ECO:0000313" key="2">
    <source>
        <dbReference type="EMBL" id="RIV80917.1"/>
    </source>
</evidence>
<comment type="caution">
    <text evidence="2">The sequence shown here is derived from an EMBL/GenBank/DDBJ whole genome shotgun (WGS) entry which is preliminary data.</text>
</comment>
<dbReference type="EMBL" id="QXFM01000140">
    <property type="protein sequence ID" value="RIV80917.1"/>
    <property type="molecule type" value="Genomic_DNA"/>
</dbReference>
<feature type="chain" id="PRO_5017326447" description="Elongation factor P" evidence="1">
    <location>
        <begin position="27"/>
        <end position="123"/>
    </location>
</feature>
<evidence type="ECO:0000256" key="1">
    <source>
        <dbReference type="SAM" id="SignalP"/>
    </source>
</evidence>
<reference evidence="2 3" key="1">
    <citation type="submission" date="2018-08" db="EMBL/GenBank/DDBJ databases">
        <title>Erythrobacter zhengii sp.nov., a bacterium isolated from deep-sea sediment.</title>
        <authorList>
            <person name="Fang C."/>
            <person name="Wu Y.-H."/>
            <person name="Sun C."/>
            <person name="Wang H."/>
            <person name="Cheng H."/>
            <person name="Meng F.-X."/>
            <person name="Wang C.-S."/>
            <person name="Xu X.-W."/>
        </authorList>
    </citation>
    <scope>NUCLEOTIDE SEQUENCE [LARGE SCALE GENOMIC DNA]</scope>
    <source>
        <strain evidence="2 3">CCTCC AB 2015396</strain>
    </source>
</reference>
<name>A0A3A1P100_9SPHN</name>
<protein>
    <recommendedName>
        <fullName evidence="4">Elongation factor P</fullName>
    </recommendedName>
</protein>
<dbReference type="Proteomes" id="UP000265366">
    <property type="component" value="Unassembled WGS sequence"/>
</dbReference>
<organism evidence="2 3">
    <name type="scientific">Aurantiacibacter xanthus</name>
    <dbReference type="NCBI Taxonomy" id="1784712"/>
    <lineage>
        <taxon>Bacteria</taxon>
        <taxon>Pseudomonadati</taxon>
        <taxon>Pseudomonadota</taxon>
        <taxon>Alphaproteobacteria</taxon>
        <taxon>Sphingomonadales</taxon>
        <taxon>Erythrobacteraceae</taxon>
        <taxon>Aurantiacibacter</taxon>
    </lineage>
</organism>
<proteinExistence type="predicted"/>
<keyword evidence="3" id="KW-1185">Reference proteome</keyword>